<proteinExistence type="predicted"/>
<dbReference type="Pfam" id="PF03480">
    <property type="entry name" value="DctP"/>
    <property type="match status" value="1"/>
</dbReference>
<organism evidence="3 4">
    <name type="scientific">Rhodovibrio salinarum</name>
    <dbReference type="NCBI Taxonomy" id="1087"/>
    <lineage>
        <taxon>Bacteria</taxon>
        <taxon>Pseudomonadati</taxon>
        <taxon>Pseudomonadota</taxon>
        <taxon>Alphaproteobacteria</taxon>
        <taxon>Rhodospirillales</taxon>
        <taxon>Rhodovibrionaceae</taxon>
        <taxon>Rhodovibrio</taxon>
    </lineage>
</organism>
<dbReference type="PANTHER" id="PTHR33376">
    <property type="match status" value="1"/>
</dbReference>
<dbReference type="CDD" id="cd13602">
    <property type="entry name" value="PBP2_TRAP_BpDctp6_7"/>
    <property type="match status" value="1"/>
</dbReference>
<feature type="chain" id="PRO_5037486022" evidence="2">
    <location>
        <begin position="27"/>
        <end position="329"/>
    </location>
</feature>
<dbReference type="SUPFAM" id="SSF53850">
    <property type="entry name" value="Periplasmic binding protein-like II"/>
    <property type="match status" value="1"/>
</dbReference>
<sequence length="329" mass="36245">MSRIRTLSLAAVAAAGLSVGAQGAAAAEWNMPTPYPAGNFHTQNIQEFANDVDEMTDGALTITVHPAGALFKHPEIKNAVRSRQVQAGEFLLSRLANEDAVFQVDSVPFLATDYTQAQQLWNASKPIIADKLAEQNLKVLFTVPWPPQGLYTKKKIEDMSDLKGISFRAYNSATERLAQLADMVPTQVEVPDVAQAFATGRVDAMMTSPSTGVNTKAWDFTNHFYHLQAWLPKNIVVVNARVFQSLDEETRQAVLDAADKAMDRGWEMSKKETTAQMDKLEANGMAVHREPAEALTQGFQKIGQTMAKEWQEEAGEDGAQILDAYRETN</sequence>
<reference evidence="3" key="1">
    <citation type="submission" date="2017-08" db="EMBL/GenBank/DDBJ databases">
        <authorList>
            <person name="Imhoff J.F."/>
            <person name="Rahn T."/>
            <person name="Kuenzel S."/>
            <person name="Neulinger S.C."/>
        </authorList>
    </citation>
    <scope>NUCLEOTIDE SEQUENCE</scope>
    <source>
        <strain evidence="3">DSM 9154</strain>
    </source>
</reference>
<keyword evidence="4" id="KW-1185">Reference proteome</keyword>
<dbReference type="NCBIfam" id="NF037995">
    <property type="entry name" value="TRAP_S1"/>
    <property type="match status" value="1"/>
</dbReference>
<evidence type="ECO:0000313" key="4">
    <source>
        <dbReference type="Proteomes" id="UP000778970"/>
    </source>
</evidence>
<dbReference type="Proteomes" id="UP000778970">
    <property type="component" value="Unassembled WGS sequence"/>
</dbReference>
<comment type="caution">
    <text evidence="3">The sequence shown here is derived from an EMBL/GenBank/DDBJ whole genome shotgun (WGS) entry which is preliminary data.</text>
</comment>
<dbReference type="GO" id="GO:0055085">
    <property type="term" value="P:transmembrane transport"/>
    <property type="evidence" value="ECO:0007669"/>
    <property type="project" value="InterPro"/>
</dbReference>
<feature type="signal peptide" evidence="2">
    <location>
        <begin position="1"/>
        <end position="26"/>
    </location>
</feature>
<dbReference type="InterPro" id="IPR038404">
    <property type="entry name" value="TRAP_DctP_sf"/>
</dbReference>
<gene>
    <name evidence="3" type="ORF">CKO21_16370</name>
</gene>
<dbReference type="EMBL" id="NRRE01000030">
    <property type="protein sequence ID" value="MBK1698822.1"/>
    <property type="molecule type" value="Genomic_DNA"/>
</dbReference>
<evidence type="ECO:0000256" key="1">
    <source>
        <dbReference type="ARBA" id="ARBA00022729"/>
    </source>
</evidence>
<protein>
    <submittedName>
        <fullName evidence="3">C4-dicarboxylate ABC transporter substrate-binding protein</fullName>
    </submittedName>
</protein>
<dbReference type="PANTHER" id="PTHR33376:SF4">
    <property type="entry name" value="SIALIC ACID-BINDING PERIPLASMIC PROTEIN SIAP"/>
    <property type="match status" value="1"/>
</dbReference>
<dbReference type="AlphaFoldDB" id="A0A934QL93"/>
<accession>A0A934QL93</accession>
<dbReference type="RefSeq" id="WP_027287963.1">
    <property type="nucleotide sequence ID" value="NZ_NRRE01000030.1"/>
</dbReference>
<name>A0A934QL93_9PROT</name>
<evidence type="ECO:0000313" key="3">
    <source>
        <dbReference type="EMBL" id="MBK1698822.1"/>
    </source>
</evidence>
<reference evidence="3" key="2">
    <citation type="journal article" date="2020" name="Microorganisms">
        <title>Osmotic Adaptation and Compatible Solute Biosynthesis of Phototrophic Bacteria as Revealed from Genome Analyses.</title>
        <authorList>
            <person name="Imhoff J.F."/>
            <person name="Rahn T."/>
            <person name="Kunzel S."/>
            <person name="Keller A."/>
            <person name="Neulinger S.C."/>
        </authorList>
    </citation>
    <scope>NUCLEOTIDE SEQUENCE</scope>
    <source>
        <strain evidence="3">DSM 9154</strain>
    </source>
</reference>
<evidence type="ECO:0000256" key="2">
    <source>
        <dbReference type="SAM" id="SignalP"/>
    </source>
</evidence>
<dbReference type="Gene3D" id="3.40.190.170">
    <property type="entry name" value="Bacterial extracellular solute-binding protein, family 7"/>
    <property type="match status" value="1"/>
</dbReference>
<keyword evidence="1 2" id="KW-0732">Signal</keyword>
<dbReference type="InterPro" id="IPR018389">
    <property type="entry name" value="DctP_fam"/>
</dbReference>